<gene>
    <name evidence="1" type="ORF">ACFOD7_08430</name>
</gene>
<keyword evidence="2" id="KW-1185">Reference proteome</keyword>
<name>A0ABV7IBV7_9RHOB</name>
<dbReference type="RefSeq" id="WP_377706975.1">
    <property type="nucleotide sequence ID" value="NZ_JBHRTE010000038.1"/>
</dbReference>
<evidence type="ECO:0000313" key="1">
    <source>
        <dbReference type="EMBL" id="MFC3168073.1"/>
    </source>
</evidence>
<organism evidence="1 2">
    <name type="scientific">Paracoccus fontiphilus</name>
    <dbReference type="NCBI Taxonomy" id="1815556"/>
    <lineage>
        <taxon>Bacteria</taxon>
        <taxon>Pseudomonadati</taxon>
        <taxon>Pseudomonadota</taxon>
        <taxon>Alphaproteobacteria</taxon>
        <taxon>Rhodobacterales</taxon>
        <taxon>Paracoccaceae</taxon>
        <taxon>Paracoccus</taxon>
    </lineage>
</organism>
<proteinExistence type="predicted"/>
<protein>
    <submittedName>
        <fullName evidence="1">Uncharacterized protein</fullName>
    </submittedName>
</protein>
<comment type="caution">
    <text evidence="1">The sequence shown here is derived from an EMBL/GenBank/DDBJ whole genome shotgun (WGS) entry which is preliminary data.</text>
</comment>
<dbReference type="Proteomes" id="UP001595557">
    <property type="component" value="Unassembled WGS sequence"/>
</dbReference>
<evidence type="ECO:0000313" key="2">
    <source>
        <dbReference type="Proteomes" id="UP001595557"/>
    </source>
</evidence>
<reference evidence="2" key="1">
    <citation type="journal article" date="2019" name="Int. J. Syst. Evol. Microbiol.">
        <title>The Global Catalogue of Microorganisms (GCM) 10K type strain sequencing project: providing services to taxonomists for standard genome sequencing and annotation.</title>
        <authorList>
            <consortium name="The Broad Institute Genomics Platform"/>
            <consortium name="The Broad Institute Genome Sequencing Center for Infectious Disease"/>
            <person name="Wu L."/>
            <person name="Ma J."/>
        </authorList>
    </citation>
    <scope>NUCLEOTIDE SEQUENCE [LARGE SCALE GENOMIC DNA]</scope>
    <source>
        <strain evidence="2">KCTC 52239</strain>
    </source>
</reference>
<sequence length="69" mass="7802">MARMEESEIEMVGRHVREGEEHVASQRKIVASLPPESGLADAARDILALFEETLERHRSHLARLLQKGL</sequence>
<dbReference type="EMBL" id="JBHRTE010000038">
    <property type="protein sequence ID" value="MFC3168073.1"/>
    <property type="molecule type" value="Genomic_DNA"/>
</dbReference>
<accession>A0ABV7IBV7</accession>